<protein>
    <recommendedName>
        <fullName evidence="3">DUF3310 domain-containing protein</fullName>
    </recommendedName>
</protein>
<dbReference type="InterPro" id="IPR021739">
    <property type="entry name" value="SaV-like"/>
</dbReference>
<sequence>MNWNDVFQDIQKWMAASNEVMRTYPLTSSEYWRWLVGSLGHLEQKYNSHPLVVNLCIALFDYQDRNYKAMESEGMSKLRLDYYKGKNGDDLFWFFETFLPKQWVIGFYVLNVIKYVVRHEGKNGVEDLGKAKTYVERLVEFEKGEADEKKS</sequence>
<name>A0A0R1UXN3_9LACO</name>
<dbReference type="EMBL" id="AZFQ01000044">
    <property type="protein sequence ID" value="KRL98033.1"/>
    <property type="molecule type" value="Genomic_DNA"/>
</dbReference>
<dbReference type="GeneID" id="98309404"/>
<proteinExistence type="predicted"/>
<accession>A0A0R1UXN3</accession>
<gene>
    <name evidence="1" type="ORF">FD50_GL000992</name>
</gene>
<evidence type="ECO:0000313" key="2">
    <source>
        <dbReference type="Proteomes" id="UP000051166"/>
    </source>
</evidence>
<evidence type="ECO:0000313" key="1">
    <source>
        <dbReference type="EMBL" id="KRL98033.1"/>
    </source>
</evidence>
<evidence type="ECO:0008006" key="3">
    <source>
        <dbReference type="Google" id="ProtNLM"/>
    </source>
</evidence>
<dbReference type="OrthoDB" id="2305864at2"/>
<reference evidence="1 2" key="1">
    <citation type="journal article" date="2015" name="Genome Announc.">
        <title>Expanding the biotechnology potential of lactobacilli through comparative genomics of 213 strains and associated genera.</title>
        <authorList>
            <person name="Sun Z."/>
            <person name="Harris H.M."/>
            <person name="McCann A."/>
            <person name="Guo C."/>
            <person name="Argimon S."/>
            <person name="Zhang W."/>
            <person name="Yang X."/>
            <person name="Jeffery I.B."/>
            <person name="Cooney J.C."/>
            <person name="Kagawa T.F."/>
            <person name="Liu W."/>
            <person name="Song Y."/>
            <person name="Salvetti E."/>
            <person name="Wrobel A."/>
            <person name="Rasinkangas P."/>
            <person name="Parkhill J."/>
            <person name="Rea M.C."/>
            <person name="O'Sullivan O."/>
            <person name="Ritari J."/>
            <person name="Douillard F.P."/>
            <person name="Paul Ross R."/>
            <person name="Yang R."/>
            <person name="Briner A.E."/>
            <person name="Felis G.E."/>
            <person name="de Vos W.M."/>
            <person name="Barrangou R."/>
            <person name="Klaenhammer T.R."/>
            <person name="Caufield P.W."/>
            <person name="Cui Y."/>
            <person name="Zhang H."/>
            <person name="O'Toole P.W."/>
        </authorList>
    </citation>
    <scope>NUCLEOTIDE SEQUENCE [LARGE SCALE GENOMIC DNA]</scope>
    <source>
        <strain evidence="1 2">DSM 16230</strain>
    </source>
</reference>
<dbReference type="PATRIC" id="fig|1423801.4.peg.1007"/>
<dbReference type="STRING" id="1423801.FD50_GL000992"/>
<comment type="caution">
    <text evidence="1">The sequence shown here is derived from an EMBL/GenBank/DDBJ whole genome shotgun (WGS) entry which is preliminary data.</text>
</comment>
<keyword evidence="2" id="KW-1185">Reference proteome</keyword>
<dbReference type="RefSeq" id="WP_156653514.1">
    <property type="nucleotide sequence ID" value="NZ_AZFQ01000044.1"/>
</dbReference>
<organism evidence="1 2">
    <name type="scientific">Liquorilactobacillus satsumensis DSM 16230 = JCM 12392</name>
    <dbReference type="NCBI Taxonomy" id="1423801"/>
    <lineage>
        <taxon>Bacteria</taxon>
        <taxon>Bacillati</taxon>
        <taxon>Bacillota</taxon>
        <taxon>Bacilli</taxon>
        <taxon>Lactobacillales</taxon>
        <taxon>Lactobacillaceae</taxon>
        <taxon>Liquorilactobacillus</taxon>
    </lineage>
</organism>
<dbReference type="AlphaFoldDB" id="A0A0R1UXN3"/>
<dbReference type="Proteomes" id="UP000051166">
    <property type="component" value="Unassembled WGS sequence"/>
</dbReference>
<dbReference type="Pfam" id="PF11753">
    <property type="entry name" value="DUF3310"/>
    <property type="match status" value="1"/>
</dbReference>